<dbReference type="SUPFAM" id="SSF144122">
    <property type="entry name" value="Tim10-like"/>
    <property type="match status" value="1"/>
</dbReference>
<evidence type="ECO:0000256" key="1">
    <source>
        <dbReference type="ARBA" id="ARBA00004137"/>
    </source>
</evidence>
<keyword evidence="6" id="KW-0862">Zinc</keyword>
<dbReference type="GO" id="GO:0005743">
    <property type="term" value="C:mitochondrial inner membrane"/>
    <property type="evidence" value="ECO:0007669"/>
    <property type="project" value="UniProtKB-SubCell"/>
</dbReference>
<evidence type="ECO:0000259" key="15">
    <source>
        <dbReference type="Pfam" id="PF02953"/>
    </source>
</evidence>
<evidence type="ECO:0000256" key="7">
    <source>
        <dbReference type="ARBA" id="ARBA00022927"/>
    </source>
</evidence>
<sequence>MSATGSKELKENLMRQIQQESATQNARLLIDAIQDNCFTKCVSKPGTSLSKAENTCYTQCVDKYMAAWNTVSAALMKRIKEDQGLQ</sequence>
<dbReference type="GO" id="GO:0045039">
    <property type="term" value="P:protein insertion into mitochondrial inner membrane"/>
    <property type="evidence" value="ECO:0007669"/>
    <property type="project" value="UniProtKB-ARBA"/>
</dbReference>
<evidence type="ECO:0000256" key="3">
    <source>
        <dbReference type="ARBA" id="ARBA00022448"/>
    </source>
</evidence>
<keyword evidence="4" id="KW-0479">Metal-binding</keyword>
<name>A0AAD5RZA3_9PEZI</name>
<evidence type="ECO:0000256" key="10">
    <source>
        <dbReference type="ARBA" id="ARBA00023157"/>
    </source>
</evidence>
<evidence type="ECO:0000256" key="13">
    <source>
        <dbReference type="ARBA" id="ARBA00025862"/>
    </source>
</evidence>
<keyword evidence="5 14" id="KW-0999">Mitochondrion inner membrane</keyword>
<evidence type="ECO:0000256" key="9">
    <source>
        <dbReference type="ARBA" id="ARBA00023128"/>
    </source>
</evidence>
<organism evidence="16 17">
    <name type="scientific">Zalerion maritima</name>
    <dbReference type="NCBI Taxonomy" id="339359"/>
    <lineage>
        <taxon>Eukaryota</taxon>
        <taxon>Fungi</taxon>
        <taxon>Dikarya</taxon>
        <taxon>Ascomycota</taxon>
        <taxon>Pezizomycotina</taxon>
        <taxon>Sordariomycetes</taxon>
        <taxon>Lulworthiomycetidae</taxon>
        <taxon>Lulworthiales</taxon>
        <taxon>Lulworthiaceae</taxon>
        <taxon>Zalerion</taxon>
    </lineage>
</organism>
<evidence type="ECO:0000256" key="12">
    <source>
        <dbReference type="ARBA" id="ARBA00025151"/>
    </source>
</evidence>
<gene>
    <name evidence="16" type="ORF">MKZ38_010344</name>
</gene>
<dbReference type="GO" id="GO:0015031">
    <property type="term" value="P:protein transport"/>
    <property type="evidence" value="ECO:0007669"/>
    <property type="project" value="UniProtKB-KW"/>
</dbReference>
<evidence type="ECO:0000256" key="11">
    <source>
        <dbReference type="ARBA" id="ARBA00023186"/>
    </source>
</evidence>
<dbReference type="InterPro" id="IPR035427">
    <property type="entry name" value="Tim10-like_dom_sf"/>
</dbReference>
<dbReference type="EMBL" id="JAKWBI020000008">
    <property type="protein sequence ID" value="KAJ2906846.1"/>
    <property type="molecule type" value="Genomic_DNA"/>
</dbReference>
<dbReference type="AlphaFoldDB" id="A0AAD5RZA3"/>
<evidence type="ECO:0000256" key="4">
    <source>
        <dbReference type="ARBA" id="ARBA00022723"/>
    </source>
</evidence>
<keyword evidence="11 14" id="KW-0143">Chaperone</keyword>
<accession>A0AAD5RZA3</accession>
<keyword evidence="9 14" id="KW-0496">Mitochondrion</keyword>
<comment type="subcellular location">
    <subcellularLocation>
        <location evidence="1 14">Mitochondrion inner membrane</location>
        <topology evidence="1 14">Peripheral membrane protein</topology>
        <orientation evidence="1 14">Intermembrane side</orientation>
    </subcellularLocation>
</comment>
<evidence type="ECO:0000313" key="17">
    <source>
        <dbReference type="Proteomes" id="UP001201980"/>
    </source>
</evidence>
<evidence type="ECO:0000256" key="8">
    <source>
        <dbReference type="ARBA" id="ARBA00023010"/>
    </source>
</evidence>
<comment type="subunit">
    <text evidence="13">Heterohexamer; composed of 3 copies of TIM8 and 3 copies of TIM13, named soluble 70 kDa complex. Associates with the TIM22 complex, whose core is composed of TIM22 and TIM54. Interacts with the transmembrane regions of multi-pass transmembrane proteins in transit.</text>
</comment>
<comment type="function">
    <text evidence="12">Mitochondrial intermembrane chaperone that participates in the import and insertion of some multi-pass transmembrane proteins into the mitochondrial inner membrane. Also required for the transfer of beta-barrel precursors from the TOM complex to the sorting and assembly machinery (SAM complex) of the outer membrane. Acts as a chaperone-like protein that protects the hydrophobic precursors from aggregation and guide them through the mitochondrial intermembrane space. The TIM8-TIM13 complex is non essential and only mediates the import of few proteins, while the predominant TIM9-TIM10 70 kDa complex is crucial and mediates the import of much more proteins.</text>
</comment>
<keyword evidence="3 14" id="KW-0813">Transport</keyword>
<dbReference type="FunFam" id="1.10.287.810:FF:000001">
    <property type="entry name" value="mitochondrial import inner membrane translocase subunit TIM13"/>
    <property type="match status" value="1"/>
</dbReference>
<evidence type="ECO:0000256" key="6">
    <source>
        <dbReference type="ARBA" id="ARBA00022833"/>
    </source>
</evidence>
<keyword evidence="10 14" id="KW-1015">Disulfide bond</keyword>
<comment type="domain">
    <text evidence="14">The twin CX3C motif contains 4 conserved Cys residues that form 2 disulfide bonds in the mitochondrial intermembrane space.</text>
</comment>
<dbReference type="GO" id="GO:0046872">
    <property type="term" value="F:metal ion binding"/>
    <property type="evidence" value="ECO:0007669"/>
    <property type="project" value="UniProtKB-KW"/>
</dbReference>
<evidence type="ECO:0000256" key="2">
    <source>
        <dbReference type="ARBA" id="ARBA00006720"/>
    </source>
</evidence>
<evidence type="ECO:0000313" key="16">
    <source>
        <dbReference type="EMBL" id="KAJ2906846.1"/>
    </source>
</evidence>
<keyword evidence="8 14" id="KW-0811">Translocation</keyword>
<dbReference type="Gene3D" id="1.10.287.810">
    <property type="entry name" value="Mitochondrial import inner membrane translocase subunit tim13 like domains"/>
    <property type="match status" value="1"/>
</dbReference>
<dbReference type="Proteomes" id="UP001201980">
    <property type="component" value="Unassembled WGS sequence"/>
</dbReference>
<dbReference type="Pfam" id="PF02953">
    <property type="entry name" value="zf-Tim10_DDP"/>
    <property type="match status" value="1"/>
</dbReference>
<evidence type="ECO:0000256" key="5">
    <source>
        <dbReference type="ARBA" id="ARBA00022792"/>
    </source>
</evidence>
<comment type="similarity">
    <text evidence="2 14">Belongs to the small Tim family.</text>
</comment>
<evidence type="ECO:0000256" key="14">
    <source>
        <dbReference type="RuleBase" id="RU367043"/>
    </source>
</evidence>
<feature type="domain" description="Tim10-like" evidence="15">
    <location>
        <begin position="16"/>
        <end position="76"/>
    </location>
</feature>
<proteinExistence type="inferred from homology"/>
<keyword evidence="5 14" id="KW-0472">Membrane</keyword>
<keyword evidence="7 14" id="KW-0653">Protein transport</keyword>
<keyword evidence="17" id="KW-1185">Reference proteome</keyword>
<reference evidence="16" key="1">
    <citation type="submission" date="2022-07" db="EMBL/GenBank/DDBJ databases">
        <title>Draft genome sequence of Zalerion maritima ATCC 34329, a (micro)plastics degrading marine fungus.</title>
        <authorList>
            <person name="Paco A."/>
            <person name="Goncalves M.F.M."/>
            <person name="Rocha-Santos T.A.P."/>
            <person name="Alves A."/>
        </authorList>
    </citation>
    <scope>NUCLEOTIDE SEQUENCE</scope>
    <source>
        <strain evidence="16">ATCC 34329</strain>
    </source>
</reference>
<protein>
    <recommendedName>
        <fullName evidence="14">Mitochondrial import inner membrane translocase subunit</fullName>
    </recommendedName>
</protein>
<comment type="caution">
    <text evidence="16">The sequence shown here is derived from an EMBL/GenBank/DDBJ whole genome shotgun (WGS) entry which is preliminary data.</text>
</comment>
<dbReference type="GO" id="GO:0042719">
    <property type="term" value="C:mitochondrial intermembrane space chaperone complex"/>
    <property type="evidence" value="ECO:0007669"/>
    <property type="project" value="UniProtKB-ARBA"/>
</dbReference>
<dbReference type="InterPro" id="IPR004217">
    <property type="entry name" value="Tim10-like"/>
</dbReference>